<gene>
    <name evidence="1" type="ORF">HanXRQr2_Chr07g0299061</name>
</gene>
<accession>A0A9K3ILA1</accession>
<reference evidence="1" key="2">
    <citation type="submission" date="2020-06" db="EMBL/GenBank/DDBJ databases">
        <title>Helianthus annuus Genome sequencing and assembly Release 2.</title>
        <authorList>
            <person name="Gouzy J."/>
            <person name="Langlade N."/>
            <person name="Munos S."/>
        </authorList>
    </citation>
    <scope>NUCLEOTIDE SEQUENCE</scope>
    <source>
        <tissue evidence="1">Leaves</tissue>
    </source>
</reference>
<protein>
    <submittedName>
        <fullName evidence="1">Uncharacterized protein</fullName>
    </submittedName>
</protein>
<proteinExistence type="predicted"/>
<sequence>MRIMDPGESMSKQGMCLSRMRKVERESSLSLVLNLKGVGDMGWVINAIYDY</sequence>
<dbReference type="Proteomes" id="UP000215914">
    <property type="component" value="Unassembled WGS sequence"/>
</dbReference>
<keyword evidence="2" id="KW-1185">Reference proteome</keyword>
<comment type="caution">
    <text evidence="1">The sequence shown here is derived from an EMBL/GenBank/DDBJ whole genome shotgun (WGS) entry which is preliminary data.</text>
</comment>
<evidence type="ECO:0000313" key="2">
    <source>
        <dbReference type="Proteomes" id="UP000215914"/>
    </source>
</evidence>
<name>A0A9K3ILA1_HELAN</name>
<dbReference type="Gramene" id="mRNA:HanXRQr2_Chr07g0299061">
    <property type="protein sequence ID" value="CDS:HanXRQr2_Chr07g0299061.1"/>
    <property type="gene ID" value="HanXRQr2_Chr07g0299061"/>
</dbReference>
<evidence type="ECO:0000313" key="1">
    <source>
        <dbReference type="EMBL" id="KAF5798956.1"/>
    </source>
</evidence>
<dbReference type="AlphaFoldDB" id="A0A9K3ILA1"/>
<organism evidence="1 2">
    <name type="scientific">Helianthus annuus</name>
    <name type="common">Common sunflower</name>
    <dbReference type="NCBI Taxonomy" id="4232"/>
    <lineage>
        <taxon>Eukaryota</taxon>
        <taxon>Viridiplantae</taxon>
        <taxon>Streptophyta</taxon>
        <taxon>Embryophyta</taxon>
        <taxon>Tracheophyta</taxon>
        <taxon>Spermatophyta</taxon>
        <taxon>Magnoliopsida</taxon>
        <taxon>eudicotyledons</taxon>
        <taxon>Gunneridae</taxon>
        <taxon>Pentapetalae</taxon>
        <taxon>asterids</taxon>
        <taxon>campanulids</taxon>
        <taxon>Asterales</taxon>
        <taxon>Asteraceae</taxon>
        <taxon>Asteroideae</taxon>
        <taxon>Heliantheae alliance</taxon>
        <taxon>Heliantheae</taxon>
        <taxon>Helianthus</taxon>
    </lineage>
</organism>
<dbReference type="EMBL" id="MNCJ02000322">
    <property type="protein sequence ID" value="KAF5798956.1"/>
    <property type="molecule type" value="Genomic_DNA"/>
</dbReference>
<reference evidence="1" key="1">
    <citation type="journal article" date="2017" name="Nature">
        <title>The sunflower genome provides insights into oil metabolism, flowering and Asterid evolution.</title>
        <authorList>
            <person name="Badouin H."/>
            <person name="Gouzy J."/>
            <person name="Grassa C.J."/>
            <person name="Murat F."/>
            <person name="Staton S.E."/>
            <person name="Cottret L."/>
            <person name="Lelandais-Briere C."/>
            <person name="Owens G.L."/>
            <person name="Carrere S."/>
            <person name="Mayjonade B."/>
            <person name="Legrand L."/>
            <person name="Gill N."/>
            <person name="Kane N.C."/>
            <person name="Bowers J.E."/>
            <person name="Hubner S."/>
            <person name="Bellec A."/>
            <person name="Berard A."/>
            <person name="Berges H."/>
            <person name="Blanchet N."/>
            <person name="Boniface M.C."/>
            <person name="Brunel D."/>
            <person name="Catrice O."/>
            <person name="Chaidir N."/>
            <person name="Claudel C."/>
            <person name="Donnadieu C."/>
            <person name="Faraut T."/>
            <person name="Fievet G."/>
            <person name="Helmstetter N."/>
            <person name="King M."/>
            <person name="Knapp S.J."/>
            <person name="Lai Z."/>
            <person name="Le Paslier M.C."/>
            <person name="Lippi Y."/>
            <person name="Lorenzon L."/>
            <person name="Mandel J.R."/>
            <person name="Marage G."/>
            <person name="Marchand G."/>
            <person name="Marquand E."/>
            <person name="Bret-Mestries E."/>
            <person name="Morien E."/>
            <person name="Nambeesan S."/>
            <person name="Nguyen T."/>
            <person name="Pegot-Espagnet P."/>
            <person name="Pouilly N."/>
            <person name="Raftis F."/>
            <person name="Sallet E."/>
            <person name="Schiex T."/>
            <person name="Thomas J."/>
            <person name="Vandecasteele C."/>
            <person name="Vares D."/>
            <person name="Vear F."/>
            <person name="Vautrin S."/>
            <person name="Crespi M."/>
            <person name="Mangin B."/>
            <person name="Burke J.M."/>
            <person name="Salse J."/>
            <person name="Munos S."/>
            <person name="Vincourt P."/>
            <person name="Rieseberg L.H."/>
            <person name="Langlade N.B."/>
        </authorList>
    </citation>
    <scope>NUCLEOTIDE SEQUENCE</scope>
    <source>
        <tissue evidence="1">Leaves</tissue>
    </source>
</reference>